<proteinExistence type="predicted"/>
<name>A0ACB7RSG7_HYAAI</name>
<sequence>MPPRKTAQAHDEPEGLAVAPPIDTHSSTSFLGATGESEASASSQRSGSLSASTPASSIIPFTEGPTGAESGSVFPATGVTVEVRPDQEEATRRELQERNRVLALAWIWGMLPGVLAGAALTYSLWSVGTPITKSTEGSPNSPDTTTLTESHTTVLSASPTAPAPTTPATPATPPPTAPTLPTPPTTAPPAPVTEPPSPTTLLPPSATVPTVSTMVPTVSETAPTAPTTTTTVPTTTKTVTTTMKTVTTTRTTTRTTTTKPTVPATQTTVPRETFYPGGPRLATEYLNVSLNWTIKPCEDFFGYVCGTFKGPYTSVLSNVGVYIKEATKAMLFTVDVPPKNQTPTEKAAGLFKACVQLAYNGTGSEAAALRSFLRPVGLDVSNMAPDPNFVVWETMMRLSMEFGFPTLVEFGAVRRASRRKKLLTMEILKTDEEWIKTSHMDHSAPGALANHYEKYLKLYDPKLNFTSLTSRIIAAEKSYGDFLGVLRTSDTVSGIVVSITFLGRYTAPLITGADWLRVYEQLTNNTFRATDSVVLWDNATAVVVFASDNARLAREDARLLMAWNTLRRLVVYTSRVAMKRLQKEDVEDFCLKTVSGVLEVAVTSRYVSTCA</sequence>
<organism evidence="1 2">
    <name type="scientific">Hyalomma asiaticum</name>
    <name type="common">Tick</name>
    <dbReference type="NCBI Taxonomy" id="266040"/>
    <lineage>
        <taxon>Eukaryota</taxon>
        <taxon>Metazoa</taxon>
        <taxon>Ecdysozoa</taxon>
        <taxon>Arthropoda</taxon>
        <taxon>Chelicerata</taxon>
        <taxon>Arachnida</taxon>
        <taxon>Acari</taxon>
        <taxon>Parasitiformes</taxon>
        <taxon>Ixodida</taxon>
        <taxon>Ixodoidea</taxon>
        <taxon>Ixodidae</taxon>
        <taxon>Hyalomminae</taxon>
        <taxon>Hyalomma</taxon>
    </lineage>
</organism>
<protein>
    <submittedName>
        <fullName evidence="1">Uncharacterized protein</fullName>
    </submittedName>
</protein>
<dbReference type="Proteomes" id="UP000821845">
    <property type="component" value="Chromosome 7"/>
</dbReference>
<dbReference type="EMBL" id="CM023487">
    <property type="protein sequence ID" value="KAH6925877.1"/>
    <property type="molecule type" value="Genomic_DNA"/>
</dbReference>
<evidence type="ECO:0000313" key="2">
    <source>
        <dbReference type="Proteomes" id="UP000821845"/>
    </source>
</evidence>
<keyword evidence="2" id="KW-1185">Reference proteome</keyword>
<evidence type="ECO:0000313" key="1">
    <source>
        <dbReference type="EMBL" id="KAH6925877.1"/>
    </source>
</evidence>
<gene>
    <name evidence="1" type="ORF">HPB50_011496</name>
</gene>
<comment type="caution">
    <text evidence="1">The sequence shown here is derived from an EMBL/GenBank/DDBJ whole genome shotgun (WGS) entry which is preliminary data.</text>
</comment>
<accession>A0ACB7RSG7</accession>
<reference evidence="1" key="1">
    <citation type="submission" date="2020-05" db="EMBL/GenBank/DDBJ databases">
        <title>Large-scale comparative analyses of tick genomes elucidate their genetic diversity and vector capacities.</title>
        <authorList>
            <person name="Jia N."/>
            <person name="Wang J."/>
            <person name="Shi W."/>
            <person name="Du L."/>
            <person name="Sun Y."/>
            <person name="Zhan W."/>
            <person name="Jiang J."/>
            <person name="Wang Q."/>
            <person name="Zhang B."/>
            <person name="Ji P."/>
            <person name="Sakyi L.B."/>
            <person name="Cui X."/>
            <person name="Yuan T."/>
            <person name="Jiang B."/>
            <person name="Yang W."/>
            <person name="Lam T.T.-Y."/>
            <person name="Chang Q."/>
            <person name="Ding S."/>
            <person name="Wang X."/>
            <person name="Zhu J."/>
            <person name="Ruan X."/>
            <person name="Zhao L."/>
            <person name="Wei J."/>
            <person name="Que T."/>
            <person name="Du C."/>
            <person name="Cheng J."/>
            <person name="Dai P."/>
            <person name="Han X."/>
            <person name="Huang E."/>
            <person name="Gao Y."/>
            <person name="Liu J."/>
            <person name="Shao H."/>
            <person name="Ye R."/>
            <person name="Li L."/>
            <person name="Wei W."/>
            <person name="Wang X."/>
            <person name="Wang C."/>
            <person name="Yang T."/>
            <person name="Huo Q."/>
            <person name="Li W."/>
            <person name="Guo W."/>
            <person name="Chen H."/>
            <person name="Zhou L."/>
            <person name="Ni X."/>
            <person name="Tian J."/>
            <person name="Zhou Y."/>
            <person name="Sheng Y."/>
            <person name="Liu T."/>
            <person name="Pan Y."/>
            <person name="Xia L."/>
            <person name="Li J."/>
            <person name="Zhao F."/>
            <person name="Cao W."/>
        </authorList>
    </citation>
    <scope>NUCLEOTIDE SEQUENCE</scope>
    <source>
        <strain evidence="1">Hyas-2018</strain>
    </source>
</reference>